<evidence type="ECO:0000259" key="2">
    <source>
        <dbReference type="Pfam" id="PF00582"/>
    </source>
</evidence>
<dbReference type="STRING" id="1336235.GCA_000518785_04391"/>
<evidence type="ECO:0000313" key="4">
    <source>
        <dbReference type="Proteomes" id="UP000254764"/>
    </source>
</evidence>
<dbReference type="CDD" id="cd00293">
    <property type="entry name" value="USP-like"/>
    <property type="match status" value="1"/>
</dbReference>
<protein>
    <recommendedName>
        <fullName evidence="2">UspA domain-containing protein</fullName>
    </recommendedName>
</protein>
<evidence type="ECO:0000313" key="3">
    <source>
        <dbReference type="EMBL" id="SSC66065.1"/>
    </source>
</evidence>
<gene>
    <name evidence="3" type="ORF">RHIZ70_1773</name>
</gene>
<dbReference type="Gene3D" id="3.40.50.620">
    <property type="entry name" value="HUPs"/>
    <property type="match status" value="1"/>
</dbReference>
<dbReference type="InterPro" id="IPR014729">
    <property type="entry name" value="Rossmann-like_a/b/a_fold"/>
</dbReference>
<evidence type="ECO:0000256" key="1">
    <source>
        <dbReference type="ARBA" id="ARBA00008791"/>
    </source>
</evidence>
<comment type="similarity">
    <text evidence="1">Belongs to the universal stress protein A family.</text>
</comment>
<dbReference type="InterPro" id="IPR006016">
    <property type="entry name" value="UspA"/>
</dbReference>
<feature type="domain" description="UspA" evidence="2">
    <location>
        <begin position="1"/>
        <end position="134"/>
    </location>
</feature>
<dbReference type="EMBL" id="UEYP01000020">
    <property type="protein sequence ID" value="SSC66065.1"/>
    <property type="molecule type" value="Genomic_DNA"/>
</dbReference>
<dbReference type="PANTHER" id="PTHR46268">
    <property type="entry name" value="STRESS RESPONSE PROTEIN NHAX"/>
    <property type="match status" value="1"/>
</dbReference>
<dbReference type="RefSeq" id="WP_115672482.1">
    <property type="nucleotide sequence ID" value="NZ_UEYP01000020.1"/>
</dbReference>
<reference evidence="4" key="1">
    <citation type="submission" date="2018-07" db="EMBL/GenBank/DDBJ databases">
        <authorList>
            <person name="Peiro R."/>
            <person name="Begona"/>
            <person name="Cbmso G."/>
            <person name="Lopez M."/>
            <person name="Gonzalez S."/>
        </authorList>
    </citation>
    <scope>NUCLEOTIDE SEQUENCE [LARGE SCALE GENOMIC DNA]</scope>
</reference>
<dbReference type="Pfam" id="PF00582">
    <property type="entry name" value="Usp"/>
    <property type="match status" value="1"/>
</dbReference>
<dbReference type="OrthoDB" id="9792500at2"/>
<proteinExistence type="inferred from homology"/>
<organism evidence="3 4">
    <name type="scientific">Ciceribacter selenitireducens ATCC BAA-1503</name>
    <dbReference type="NCBI Taxonomy" id="1336235"/>
    <lineage>
        <taxon>Bacteria</taxon>
        <taxon>Pseudomonadati</taxon>
        <taxon>Pseudomonadota</taxon>
        <taxon>Alphaproteobacteria</taxon>
        <taxon>Hyphomicrobiales</taxon>
        <taxon>Rhizobiaceae</taxon>
        <taxon>Ciceribacter</taxon>
    </lineage>
</organism>
<dbReference type="Proteomes" id="UP000254764">
    <property type="component" value="Unassembled WGS sequence"/>
</dbReference>
<dbReference type="PANTHER" id="PTHR46268:SF6">
    <property type="entry name" value="UNIVERSAL STRESS PROTEIN UP12"/>
    <property type="match status" value="1"/>
</dbReference>
<sequence>MYKKIVVPVDCGALDKGEKILRKAAQLLDAGGEIILMTVIEDMPGYITIELPVNAIEDAIKDGKAKLVELKEKTGIAARVELRTGAPAREILAAANEHGADLILVASHVPDLGNYLIGATADRVVRHAKCSVLVDR</sequence>
<dbReference type="AlphaFoldDB" id="A0A376AE50"/>
<keyword evidence="4" id="KW-1185">Reference proteome</keyword>
<dbReference type="InterPro" id="IPR006015">
    <property type="entry name" value="Universal_stress_UspA"/>
</dbReference>
<name>A0A376AE50_9HYPH</name>
<accession>A0A376AE50</accession>
<dbReference type="PRINTS" id="PR01438">
    <property type="entry name" value="UNVRSLSTRESS"/>
</dbReference>
<dbReference type="SUPFAM" id="SSF52402">
    <property type="entry name" value="Adenine nucleotide alpha hydrolases-like"/>
    <property type="match status" value="1"/>
</dbReference>